<proteinExistence type="predicted"/>
<dbReference type="Proteomes" id="UP000030416">
    <property type="component" value="Unassembled WGS sequence"/>
</dbReference>
<keyword evidence="2" id="KW-1185">Reference proteome</keyword>
<dbReference type="STRING" id="1384049.CD29_11725"/>
<sequence>MNVKERHLSFGRIHTIERKILFVNYYLDSVRIYKYCRNKGNLPRNILNKIEKMAFLKESAFARGGFSRGNF</sequence>
<reference evidence="1 2" key="1">
    <citation type="submission" date="2014-02" db="EMBL/GenBank/DDBJ databases">
        <title>Draft genome sequence of Lysinibacillus manganicus DSM 26584T.</title>
        <authorList>
            <person name="Zhang F."/>
            <person name="Wang G."/>
            <person name="Zhang L."/>
        </authorList>
    </citation>
    <scope>NUCLEOTIDE SEQUENCE [LARGE SCALE GENOMIC DNA]</scope>
    <source>
        <strain evidence="1 2">DSM 26584</strain>
    </source>
</reference>
<comment type="caution">
    <text evidence="1">The sequence shown here is derived from an EMBL/GenBank/DDBJ whole genome shotgun (WGS) entry which is preliminary data.</text>
</comment>
<evidence type="ECO:0000313" key="2">
    <source>
        <dbReference type="Proteomes" id="UP000030416"/>
    </source>
</evidence>
<gene>
    <name evidence="1" type="ORF">CD29_11725</name>
</gene>
<dbReference type="EMBL" id="JPVN01000012">
    <property type="protein sequence ID" value="KGR78378.1"/>
    <property type="molecule type" value="Genomic_DNA"/>
</dbReference>
<protein>
    <submittedName>
        <fullName evidence="1">Uncharacterized protein</fullName>
    </submittedName>
</protein>
<dbReference type="AlphaFoldDB" id="A0A0A3I6R0"/>
<accession>A0A0A3I6R0</accession>
<organism evidence="1 2">
    <name type="scientific">Ureibacillus manganicus DSM 26584</name>
    <dbReference type="NCBI Taxonomy" id="1384049"/>
    <lineage>
        <taxon>Bacteria</taxon>
        <taxon>Bacillati</taxon>
        <taxon>Bacillota</taxon>
        <taxon>Bacilli</taxon>
        <taxon>Bacillales</taxon>
        <taxon>Caryophanaceae</taxon>
        <taxon>Ureibacillus</taxon>
    </lineage>
</organism>
<evidence type="ECO:0000313" key="1">
    <source>
        <dbReference type="EMBL" id="KGR78378.1"/>
    </source>
</evidence>
<name>A0A0A3I6R0_9BACL</name>